<evidence type="ECO:0000313" key="2">
    <source>
        <dbReference type="EMBL" id="QWK93210.1"/>
    </source>
</evidence>
<dbReference type="Pfam" id="PF00535">
    <property type="entry name" value="Glycos_transf_2"/>
    <property type="match status" value="1"/>
</dbReference>
<dbReference type="Proteomes" id="UP000679352">
    <property type="component" value="Plasmid p5"/>
</dbReference>
<proteinExistence type="predicted"/>
<organism evidence="2 3">
    <name type="scientific">Gemmobacter fulvus</name>
    <dbReference type="NCBI Taxonomy" id="2840474"/>
    <lineage>
        <taxon>Bacteria</taxon>
        <taxon>Pseudomonadati</taxon>
        <taxon>Pseudomonadota</taxon>
        <taxon>Alphaproteobacteria</taxon>
        <taxon>Rhodobacterales</taxon>
        <taxon>Paracoccaceae</taxon>
        <taxon>Gemmobacter</taxon>
    </lineage>
</organism>
<name>A0A975PBW7_9RHOB</name>
<evidence type="ECO:0000259" key="1">
    <source>
        <dbReference type="Pfam" id="PF00535"/>
    </source>
</evidence>
<gene>
    <name evidence="2" type="ORF">KM031_21880</name>
</gene>
<keyword evidence="3" id="KW-1185">Reference proteome</keyword>
<feature type="domain" description="Glycosyltransferase 2-like" evidence="1">
    <location>
        <begin position="4"/>
        <end position="113"/>
    </location>
</feature>
<dbReference type="CDD" id="cd00761">
    <property type="entry name" value="Glyco_tranf_GTA_type"/>
    <property type="match status" value="1"/>
</dbReference>
<sequence length="328" mass="37192">MTLSLVIPVWNDPEGLCRLLVQVQGMACFHEILISDDASDPPCGPQMPGLPAAVAADPRLIWLRSDSQRGAGHARNIALDRVQGSHVLFFDSDDLFTAEITDLVQHLDQLPPDLRDYDFCLFRHVDSRVRAAGGYGPLAGDERYWDAAGATEAPAPLGTAAATQMCRIAAYPWNKIYRTAFLRDNGIRCTEIPVHNDVELHWMSFFKARRMLISSLICCEHFVVDAGQRLTNRSGRERFEVFRALEALQHELLRNRHLPDYAEPFIEFYTRLFGWITDTLEPDLRAAFTARSRQFLLDHLPEPLFTLIALRRPDVAARITRLLTERPA</sequence>
<dbReference type="InterPro" id="IPR001173">
    <property type="entry name" value="Glyco_trans_2-like"/>
</dbReference>
<protein>
    <submittedName>
        <fullName evidence="2">Glycosyltransferase family 2 protein</fullName>
    </submittedName>
</protein>
<dbReference type="KEGG" id="gfu:KM031_21880"/>
<dbReference type="SUPFAM" id="SSF53448">
    <property type="entry name" value="Nucleotide-diphospho-sugar transferases"/>
    <property type="match status" value="1"/>
</dbReference>
<geneLocation type="plasmid" evidence="2 3">
    <name>p5</name>
</geneLocation>
<dbReference type="InterPro" id="IPR029044">
    <property type="entry name" value="Nucleotide-diphossugar_trans"/>
</dbReference>
<dbReference type="EMBL" id="CP076366">
    <property type="protein sequence ID" value="QWK93210.1"/>
    <property type="molecule type" value="Genomic_DNA"/>
</dbReference>
<dbReference type="Gene3D" id="3.90.550.10">
    <property type="entry name" value="Spore Coat Polysaccharide Biosynthesis Protein SpsA, Chain A"/>
    <property type="match status" value="1"/>
</dbReference>
<accession>A0A975PBW7</accession>
<evidence type="ECO:0000313" key="3">
    <source>
        <dbReference type="Proteomes" id="UP000679352"/>
    </source>
</evidence>
<keyword evidence="2" id="KW-0614">Plasmid</keyword>
<dbReference type="AlphaFoldDB" id="A0A975PBW7"/>
<dbReference type="RefSeq" id="WP_215507038.1">
    <property type="nucleotide sequence ID" value="NZ_CP076366.1"/>
</dbReference>
<reference evidence="2" key="1">
    <citation type="submission" date="2021-06" db="EMBL/GenBank/DDBJ databases">
        <authorList>
            <person name="Lee C.-S."/>
            <person name="Jin L."/>
        </authorList>
    </citation>
    <scope>NUCLEOTIDE SEQUENCE</scope>
    <source>
        <strain evidence="2">Con5</strain>
        <plasmid evidence="2">p5</plasmid>
    </source>
</reference>